<dbReference type="PANTHER" id="PTHR14387:SF0">
    <property type="entry name" value="DUF2428 DOMAIN-CONTAINING PROTEIN"/>
    <property type="match status" value="1"/>
</dbReference>
<comment type="caution">
    <text evidence="2">The sequence shown here is derived from an EMBL/GenBank/DDBJ whole genome shotgun (WGS) entry which is preliminary data.</text>
</comment>
<dbReference type="OrthoDB" id="73997at2759"/>
<feature type="coiled-coil region" evidence="1">
    <location>
        <begin position="45"/>
        <end position="72"/>
    </location>
</feature>
<keyword evidence="3" id="KW-1185">Reference proteome</keyword>
<organism evidence="2 3">
    <name type="scientific">Albula goreensis</name>
    <dbReference type="NCBI Taxonomy" id="1534307"/>
    <lineage>
        <taxon>Eukaryota</taxon>
        <taxon>Metazoa</taxon>
        <taxon>Chordata</taxon>
        <taxon>Craniata</taxon>
        <taxon>Vertebrata</taxon>
        <taxon>Euteleostomi</taxon>
        <taxon>Actinopterygii</taxon>
        <taxon>Neopterygii</taxon>
        <taxon>Teleostei</taxon>
        <taxon>Albuliformes</taxon>
        <taxon>Albulidae</taxon>
        <taxon>Albula</taxon>
    </lineage>
</organism>
<dbReference type="EMBL" id="JAERUA010000004">
    <property type="protein sequence ID" value="KAI1900978.1"/>
    <property type="molecule type" value="Genomic_DNA"/>
</dbReference>
<proteinExistence type="predicted"/>
<dbReference type="AlphaFoldDB" id="A0A8T3E269"/>
<evidence type="ECO:0000313" key="2">
    <source>
        <dbReference type="EMBL" id="KAI1900978.1"/>
    </source>
</evidence>
<reference evidence="2" key="1">
    <citation type="submission" date="2021-01" db="EMBL/GenBank/DDBJ databases">
        <authorList>
            <person name="Zahm M."/>
            <person name="Roques C."/>
            <person name="Cabau C."/>
            <person name="Klopp C."/>
            <person name="Donnadieu C."/>
            <person name="Jouanno E."/>
            <person name="Lampietro C."/>
            <person name="Louis A."/>
            <person name="Herpin A."/>
            <person name="Echchiki A."/>
            <person name="Berthelot C."/>
            <person name="Parey E."/>
            <person name="Roest-Crollius H."/>
            <person name="Braasch I."/>
            <person name="Postlethwait J."/>
            <person name="Bobe J."/>
            <person name="Montfort J."/>
            <person name="Bouchez O."/>
            <person name="Begum T."/>
            <person name="Mejri S."/>
            <person name="Adams A."/>
            <person name="Chen W.-J."/>
            <person name="Guiguen Y."/>
        </authorList>
    </citation>
    <scope>NUCLEOTIDE SEQUENCE</scope>
    <source>
        <tissue evidence="2">Blood</tissue>
    </source>
</reference>
<dbReference type="InterPro" id="IPR051954">
    <property type="entry name" value="tRNA_methyltransferase_THADA"/>
</dbReference>
<evidence type="ECO:0000313" key="3">
    <source>
        <dbReference type="Proteomes" id="UP000829720"/>
    </source>
</evidence>
<sequence length="440" mass="49770">MFRGESTQQSLEACAKLYLNVDENVPIDVAHTLTLLIEKLKACISNSVKRTKERLLEEASQLLRRVNQKQLQALGNEYTLPLVRLLISMQLQMVHISTACRKLDQMIQQLSEANHPLVFQETKACIMTLVDTEKTLSVKDLQTVCMLLEDSSVGREVWRQACPSLLIRVAEVCLQVFQLLHREVAAVVWEKGSGDLALENILKYLMAIIQGETSNRDIRLLAGTTLTMLINTSPESQGGAMAACSLLQVTRTEPWLLHVGELTVECRPRGLDGVDRLAVSRGLLTCCRKDILTSHLDNKGTCLILDGLFPVVSALCEEKLDCHYYVFQVFTLWLKCLKDCLIEVWESQGAPLLQEDSTLQKRLMQVIWNNAESPLEGVLEFVHSSFRLLLEIYELECQHFGDTEKPLYLALLRRITAMPWEAKAKYFPLSALLPYVARAR</sequence>
<dbReference type="GO" id="GO:0005829">
    <property type="term" value="C:cytosol"/>
    <property type="evidence" value="ECO:0007669"/>
    <property type="project" value="TreeGrafter"/>
</dbReference>
<evidence type="ECO:0000256" key="1">
    <source>
        <dbReference type="SAM" id="Coils"/>
    </source>
</evidence>
<accession>A0A8T3E269</accession>
<dbReference type="Proteomes" id="UP000829720">
    <property type="component" value="Unassembled WGS sequence"/>
</dbReference>
<dbReference type="PANTHER" id="PTHR14387">
    <property type="entry name" value="THADA/DEATH RECEPTOR INTERACTING PROTEIN"/>
    <property type="match status" value="1"/>
</dbReference>
<protein>
    <submittedName>
        <fullName evidence="2">Uncharacterized protein</fullName>
    </submittedName>
</protein>
<gene>
    <name evidence="2" type="ORF">AGOR_G00055400</name>
</gene>
<keyword evidence="1" id="KW-0175">Coiled coil</keyword>
<name>A0A8T3E269_9TELE</name>
<dbReference type="GO" id="GO:0030488">
    <property type="term" value="P:tRNA methylation"/>
    <property type="evidence" value="ECO:0007669"/>
    <property type="project" value="TreeGrafter"/>
</dbReference>